<evidence type="ECO:0000256" key="6">
    <source>
        <dbReference type="ARBA" id="ARBA00022679"/>
    </source>
</evidence>
<dbReference type="Proteomes" id="UP001501734">
    <property type="component" value="Unassembled WGS sequence"/>
</dbReference>
<dbReference type="InterPro" id="IPR005467">
    <property type="entry name" value="His_kinase_dom"/>
</dbReference>
<reference evidence="14" key="1">
    <citation type="journal article" date="2019" name="Int. J. Syst. Evol. Microbiol.">
        <title>The Global Catalogue of Microorganisms (GCM) 10K type strain sequencing project: providing services to taxonomists for standard genome sequencing and annotation.</title>
        <authorList>
            <consortium name="The Broad Institute Genomics Platform"/>
            <consortium name="The Broad Institute Genome Sequencing Center for Infectious Disease"/>
            <person name="Wu L."/>
            <person name="Ma J."/>
        </authorList>
    </citation>
    <scope>NUCLEOTIDE SEQUENCE [LARGE SCALE GENOMIC DNA]</scope>
    <source>
        <strain evidence="14">JCM 17250</strain>
    </source>
</reference>
<dbReference type="Pfam" id="PF02518">
    <property type="entry name" value="HATPase_c"/>
    <property type="match status" value="1"/>
</dbReference>
<dbReference type="EC" id="2.7.13.3" evidence="3"/>
<evidence type="ECO:0000256" key="9">
    <source>
        <dbReference type="ARBA" id="ARBA00022840"/>
    </source>
</evidence>
<evidence type="ECO:0000256" key="2">
    <source>
        <dbReference type="ARBA" id="ARBA00004651"/>
    </source>
</evidence>
<dbReference type="InterPro" id="IPR036890">
    <property type="entry name" value="HATPase_C_sf"/>
</dbReference>
<evidence type="ECO:0000256" key="3">
    <source>
        <dbReference type="ARBA" id="ARBA00012438"/>
    </source>
</evidence>
<dbReference type="Gene3D" id="3.30.565.10">
    <property type="entry name" value="Histidine kinase-like ATPase, C-terminal domain"/>
    <property type="match status" value="1"/>
</dbReference>
<keyword evidence="11" id="KW-0472">Membrane</keyword>
<comment type="caution">
    <text evidence="13">The sequence shown here is derived from an EMBL/GenBank/DDBJ whole genome shotgun (WGS) entry which is preliminary data.</text>
</comment>
<keyword evidence="10" id="KW-0902">Two-component regulatory system</keyword>
<dbReference type="SUPFAM" id="SSF55874">
    <property type="entry name" value="ATPase domain of HSP90 chaperone/DNA topoisomerase II/histidine kinase"/>
    <property type="match status" value="1"/>
</dbReference>
<gene>
    <name evidence="13" type="ORF">GCM10022410_05160</name>
</gene>
<evidence type="ECO:0000256" key="7">
    <source>
        <dbReference type="ARBA" id="ARBA00022741"/>
    </source>
</evidence>
<evidence type="ECO:0000313" key="13">
    <source>
        <dbReference type="EMBL" id="GAA4061078.1"/>
    </source>
</evidence>
<keyword evidence="7" id="KW-0547">Nucleotide-binding</keyword>
<comment type="catalytic activity">
    <reaction evidence="1">
        <text>ATP + protein L-histidine = ADP + protein N-phospho-L-histidine.</text>
        <dbReference type="EC" id="2.7.13.3"/>
    </reaction>
</comment>
<dbReference type="EMBL" id="BAABDL010000024">
    <property type="protein sequence ID" value="GAA4061078.1"/>
    <property type="molecule type" value="Genomic_DNA"/>
</dbReference>
<evidence type="ECO:0000313" key="14">
    <source>
        <dbReference type="Proteomes" id="UP001501734"/>
    </source>
</evidence>
<proteinExistence type="predicted"/>
<evidence type="ECO:0000256" key="5">
    <source>
        <dbReference type="ARBA" id="ARBA00022553"/>
    </source>
</evidence>
<dbReference type="PANTHER" id="PTHR45528">
    <property type="entry name" value="SENSOR HISTIDINE KINASE CPXA"/>
    <property type="match status" value="1"/>
</dbReference>
<evidence type="ECO:0000256" key="10">
    <source>
        <dbReference type="ARBA" id="ARBA00023012"/>
    </source>
</evidence>
<evidence type="ECO:0000256" key="8">
    <source>
        <dbReference type="ARBA" id="ARBA00022777"/>
    </source>
</evidence>
<keyword evidence="9" id="KW-0067">ATP-binding</keyword>
<comment type="subcellular location">
    <subcellularLocation>
        <location evidence="2">Cell membrane</location>
        <topology evidence="2">Multi-pass membrane protein</topology>
    </subcellularLocation>
</comment>
<keyword evidence="4" id="KW-1003">Cell membrane</keyword>
<accession>A0ABP7V781</accession>
<protein>
    <recommendedName>
        <fullName evidence="3">histidine kinase</fullName>
        <ecNumber evidence="3">2.7.13.3</ecNumber>
    </recommendedName>
</protein>
<evidence type="ECO:0000256" key="1">
    <source>
        <dbReference type="ARBA" id="ARBA00000085"/>
    </source>
</evidence>
<organism evidence="13 14">
    <name type="scientific">Amphibacillus indicireducens</name>
    <dbReference type="NCBI Taxonomy" id="1076330"/>
    <lineage>
        <taxon>Bacteria</taxon>
        <taxon>Bacillati</taxon>
        <taxon>Bacillota</taxon>
        <taxon>Bacilli</taxon>
        <taxon>Bacillales</taxon>
        <taxon>Bacillaceae</taxon>
        <taxon>Amphibacillus</taxon>
    </lineage>
</organism>
<sequence length="167" mass="19607">MMVDLFYELSQLDSLDDQLHLEEQCLNQIVIEAMLMFYDEFNKKQLTIQFNEAPVSSIEADQKATKRIVYNIIQNALRYAKSHLTIDLIEEDQYIQLSARNDSEQIDQIDPDRIFDRTYRFDRSRTDGQVGLGLHIVQQLVNKQGGKIEAKIDEGTFQIDIRFKKWS</sequence>
<keyword evidence="14" id="KW-1185">Reference proteome</keyword>
<keyword evidence="6" id="KW-0808">Transferase</keyword>
<evidence type="ECO:0000256" key="4">
    <source>
        <dbReference type="ARBA" id="ARBA00022475"/>
    </source>
</evidence>
<dbReference type="InterPro" id="IPR050398">
    <property type="entry name" value="HssS/ArlS-like"/>
</dbReference>
<evidence type="ECO:0000256" key="11">
    <source>
        <dbReference type="ARBA" id="ARBA00023136"/>
    </source>
</evidence>
<dbReference type="PANTHER" id="PTHR45528:SF1">
    <property type="entry name" value="SENSOR HISTIDINE KINASE CPXA"/>
    <property type="match status" value="1"/>
</dbReference>
<dbReference type="PROSITE" id="PS50109">
    <property type="entry name" value="HIS_KIN"/>
    <property type="match status" value="1"/>
</dbReference>
<keyword evidence="8" id="KW-0418">Kinase</keyword>
<feature type="domain" description="Histidine kinase" evidence="12">
    <location>
        <begin position="1"/>
        <end position="167"/>
    </location>
</feature>
<name>A0ABP7V781_9BACI</name>
<evidence type="ECO:0000259" key="12">
    <source>
        <dbReference type="PROSITE" id="PS50109"/>
    </source>
</evidence>
<dbReference type="SMART" id="SM00387">
    <property type="entry name" value="HATPase_c"/>
    <property type="match status" value="1"/>
</dbReference>
<keyword evidence="5" id="KW-0597">Phosphoprotein</keyword>
<dbReference type="InterPro" id="IPR003594">
    <property type="entry name" value="HATPase_dom"/>
</dbReference>